<comment type="caution">
    <text evidence="2">The sequence shown here is derived from an EMBL/GenBank/DDBJ whole genome shotgun (WGS) entry which is preliminary data.</text>
</comment>
<organism evidence="2 3">
    <name type="scientific">Absidia repens</name>
    <dbReference type="NCBI Taxonomy" id="90262"/>
    <lineage>
        <taxon>Eukaryota</taxon>
        <taxon>Fungi</taxon>
        <taxon>Fungi incertae sedis</taxon>
        <taxon>Mucoromycota</taxon>
        <taxon>Mucoromycotina</taxon>
        <taxon>Mucoromycetes</taxon>
        <taxon>Mucorales</taxon>
        <taxon>Cunninghamellaceae</taxon>
        <taxon>Absidia</taxon>
    </lineage>
</organism>
<dbReference type="OrthoDB" id="2288519at2759"/>
<accession>A0A1X2J1M6</accession>
<feature type="compositionally biased region" description="Low complexity" evidence="1">
    <location>
        <begin position="77"/>
        <end position="88"/>
    </location>
</feature>
<evidence type="ECO:0000313" key="2">
    <source>
        <dbReference type="EMBL" id="ORZ25723.1"/>
    </source>
</evidence>
<dbReference type="Proteomes" id="UP000193560">
    <property type="component" value="Unassembled WGS sequence"/>
</dbReference>
<name>A0A1X2J1M6_9FUNG</name>
<gene>
    <name evidence="2" type="ORF">BCR42DRAFT_400795</name>
</gene>
<evidence type="ECO:0000313" key="3">
    <source>
        <dbReference type="Proteomes" id="UP000193560"/>
    </source>
</evidence>
<sequence length="199" mass="22532">MILFCSWTLFFSLFLSFPCFVSFFLHGRNLLILFIHTYLPPVQSFMTLPSSSRLTDTDPPSTITAQTHTGKRKRTDTSTTIEPSSSSSSPPPPTSSKPAKRTRPHLQEKTQTINNDIERLETTLDHLKTDCILIDVVLKSLQSFFPIRPMTTDEQLDQVDKELGLAYDDMLNQIRALYRNVVKLDRAIKSIPSSHVSSS</sequence>
<keyword evidence="3" id="KW-1185">Reference proteome</keyword>
<dbReference type="EMBL" id="MCGE01000001">
    <property type="protein sequence ID" value="ORZ25723.1"/>
    <property type="molecule type" value="Genomic_DNA"/>
</dbReference>
<evidence type="ECO:0000256" key="1">
    <source>
        <dbReference type="SAM" id="MobiDB-lite"/>
    </source>
</evidence>
<dbReference type="AlphaFoldDB" id="A0A1X2J1M6"/>
<feature type="compositionally biased region" description="Polar residues" evidence="1">
    <location>
        <begin position="50"/>
        <end position="68"/>
    </location>
</feature>
<protein>
    <submittedName>
        <fullName evidence="2">Uncharacterized protein</fullName>
    </submittedName>
</protein>
<feature type="region of interest" description="Disordered" evidence="1">
    <location>
        <begin position="50"/>
        <end position="112"/>
    </location>
</feature>
<reference evidence="2 3" key="1">
    <citation type="submission" date="2016-07" db="EMBL/GenBank/DDBJ databases">
        <title>Pervasive Adenine N6-methylation of Active Genes in Fungi.</title>
        <authorList>
            <consortium name="DOE Joint Genome Institute"/>
            <person name="Mondo S.J."/>
            <person name="Dannebaum R.O."/>
            <person name="Kuo R.C."/>
            <person name="Labutti K."/>
            <person name="Haridas S."/>
            <person name="Kuo A."/>
            <person name="Salamov A."/>
            <person name="Ahrendt S.R."/>
            <person name="Lipzen A."/>
            <person name="Sullivan W."/>
            <person name="Andreopoulos W.B."/>
            <person name="Clum A."/>
            <person name="Lindquist E."/>
            <person name="Daum C."/>
            <person name="Ramamoorthy G.K."/>
            <person name="Gryganskyi A."/>
            <person name="Culley D."/>
            <person name="Magnuson J.K."/>
            <person name="James T.Y."/>
            <person name="O'Malley M.A."/>
            <person name="Stajich J.E."/>
            <person name="Spatafora J.W."/>
            <person name="Visel A."/>
            <person name="Grigoriev I.V."/>
        </authorList>
    </citation>
    <scope>NUCLEOTIDE SEQUENCE [LARGE SCALE GENOMIC DNA]</scope>
    <source>
        <strain evidence="2 3">NRRL 1336</strain>
    </source>
</reference>
<proteinExistence type="predicted"/>